<reference evidence="2 3" key="1">
    <citation type="submission" date="2022-05" db="EMBL/GenBank/DDBJ databases">
        <authorList>
            <consortium name="Genoscope - CEA"/>
            <person name="William W."/>
        </authorList>
    </citation>
    <scope>NUCLEOTIDE SEQUENCE [LARGE SCALE GENOMIC DNA]</scope>
</reference>
<dbReference type="Proteomes" id="UP001159405">
    <property type="component" value="Unassembled WGS sequence"/>
</dbReference>
<name>A0ABN8RRT4_9CNID</name>
<feature type="non-terminal residue" evidence="2">
    <location>
        <position position="1"/>
    </location>
</feature>
<gene>
    <name evidence="2" type="ORF">PLOB_00026363</name>
</gene>
<dbReference type="EMBL" id="CALNXK010000313">
    <property type="protein sequence ID" value="CAH3182062.1"/>
    <property type="molecule type" value="Genomic_DNA"/>
</dbReference>
<organism evidence="2 3">
    <name type="scientific">Porites lobata</name>
    <dbReference type="NCBI Taxonomy" id="104759"/>
    <lineage>
        <taxon>Eukaryota</taxon>
        <taxon>Metazoa</taxon>
        <taxon>Cnidaria</taxon>
        <taxon>Anthozoa</taxon>
        <taxon>Hexacorallia</taxon>
        <taxon>Scleractinia</taxon>
        <taxon>Fungiina</taxon>
        <taxon>Poritidae</taxon>
        <taxon>Porites</taxon>
    </lineage>
</organism>
<feature type="region of interest" description="Disordered" evidence="1">
    <location>
        <begin position="1"/>
        <end position="21"/>
    </location>
</feature>
<feature type="non-terminal residue" evidence="2">
    <location>
        <position position="107"/>
    </location>
</feature>
<proteinExistence type="predicted"/>
<evidence type="ECO:0000256" key="1">
    <source>
        <dbReference type="SAM" id="MobiDB-lite"/>
    </source>
</evidence>
<protein>
    <submittedName>
        <fullName evidence="2">Uncharacterized protein</fullName>
    </submittedName>
</protein>
<sequence>TNSDRLSVSQERHAPNPAYQGFQDQQLQRRSCIENLRDGLADWFVIRHTKDEALSSDLFSNYGFYASDATQIHLLILWPNSCTDVALRAGLVSSLGTPIEIPAAGAE</sequence>
<accession>A0ABN8RRT4</accession>
<evidence type="ECO:0000313" key="3">
    <source>
        <dbReference type="Proteomes" id="UP001159405"/>
    </source>
</evidence>
<keyword evidence="3" id="KW-1185">Reference proteome</keyword>
<evidence type="ECO:0000313" key="2">
    <source>
        <dbReference type="EMBL" id="CAH3182062.1"/>
    </source>
</evidence>
<comment type="caution">
    <text evidence="2">The sequence shown here is derived from an EMBL/GenBank/DDBJ whole genome shotgun (WGS) entry which is preliminary data.</text>
</comment>